<gene>
    <name evidence="1" type="ORF">F2Q68_00025848</name>
</gene>
<organism evidence="1 2">
    <name type="scientific">Brassica cretica</name>
    <name type="common">Mustard</name>
    <dbReference type="NCBI Taxonomy" id="69181"/>
    <lineage>
        <taxon>Eukaryota</taxon>
        <taxon>Viridiplantae</taxon>
        <taxon>Streptophyta</taxon>
        <taxon>Embryophyta</taxon>
        <taxon>Tracheophyta</taxon>
        <taxon>Spermatophyta</taxon>
        <taxon>Magnoliopsida</taxon>
        <taxon>eudicotyledons</taxon>
        <taxon>Gunneridae</taxon>
        <taxon>Pentapetalae</taxon>
        <taxon>rosids</taxon>
        <taxon>malvids</taxon>
        <taxon>Brassicales</taxon>
        <taxon>Brassicaceae</taxon>
        <taxon>Brassiceae</taxon>
        <taxon>Brassica</taxon>
    </lineage>
</organism>
<accession>A0A8S9IB91</accession>
<evidence type="ECO:0000313" key="1">
    <source>
        <dbReference type="EMBL" id="KAF2566617.1"/>
    </source>
</evidence>
<comment type="caution">
    <text evidence="1">The sequence shown here is derived from an EMBL/GenBank/DDBJ whole genome shotgun (WGS) entry which is preliminary data.</text>
</comment>
<sequence>MTGDGSMGLGDQPKGLKNGIGLSGSCLVQRLCPFANQGFRAGCVARSARPSVVAIGTDRVETTRMFELFAYVTEKCFTDISPMEAREDIVAVVMRPRRRSNERRSKTVGKG</sequence>
<name>A0A8S9IB91_BRACR</name>
<evidence type="ECO:0000313" key="2">
    <source>
        <dbReference type="Proteomes" id="UP000712281"/>
    </source>
</evidence>
<dbReference type="EMBL" id="QGKW02001911">
    <property type="protein sequence ID" value="KAF2566617.1"/>
    <property type="molecule type" value="Genomic_DNA"/>
</dbReference>
<protein>
    <submittedName>
        <fullName evidence="1">Uncharacterized protein</fullName>
    </submittedName>
</protein>
<dbReference type="AlphaFoldDB" id="A0A8S9IB91"/>
<reference evidence="1" key="1">
    <citation type="submission" date="2019-12" db="EMBL/GenBank/DDBJ databases">
        <title>Genome sequencing and annotation of Brassica cretica.</title>
        <authorList>
            <person name="Studholme D.J."/>
            <person name="Sarris P.F."/>
        </authorList>
    </citation>
    <scope>NUCLEOTIDE SEQUENCE</scope>
    <source>
        <strain evidence="1">PFS-001/15</strain>
        <tissue evidence="1">Leaf</tissue>
    </source>
</reference>
<proteinExistence type="predicted"/>
<dbReference type="Proteomes" id="UP000712281">
    <property type="component" value="Unassembled WGS sequence"/>
</dbReference>